<dbReference type="RefSeq" id="WP_188592998.1">
    <property type="nucleotide sequence ID" value="NZ_BMFU01000004.1"/>
</dbReference>
<accession>A0ABQ1ZCF9</accession>
<name>A0ABQ1ZCF9_9BACL</name>
<proteinExistence type="predicted"/>
<evidence type="ECO:0008006" key="3">
    <source>
        <dbReference type="Google" id="ProtNLM"/>
    </source>
</evidence>
<evidence type="ECO:0000313" key="2">
    <source>
        <dbReference type="Proteomes" id="UP000652153"/>
    </source>
</evidence>
<dbReference type="EMBL" id="BMFU01000004">
    <property type="protein sequence ID" value="GGH58153.1"/>
    <property type="molecule type" value="Genomic_DNA"/>
</dbReference>
<gene>
    <name evidence="1" type="ORF">GCM10008014_30490</name>
</gene>
<keyword evidence="2" id="KW-1185">Reference proteome</keyword>
<dbReference type="Proteomes" id="UP000652153">
    <property type="component" value="Unassembled WGS sequence"/>
</dbReference>
<reference evidence="2" key="1">
    <citation type="journal article" date="2019" name="Int. J. Syst. Evol. Microbiol.">
        <title>The Global Catalogue of Microorganisms (GCM) 10K type strain sequencing project: providing services to taxonomists for standard genome sequencing and annotation.</title>
        <authorList>
            <consortium name="The Broad Institute Genomics Platform"/>
            <consortium name="The Broad Institute Genome Sequencing Center for Infectious Disease"/>
            <person name="Wu L."/>
            <person name="Ma J."/>
        </authorList>
    </citation>
    <scope>NUCLEOTIDE SEQUENCE [LARGE SCALE GENOMIC DNA]</scope>
    <source>
        <strain evidence="2">CGMCC 1.12770</strain>
    </source>
</reference>
<comment type="caution">
    <text evidence="1">The sequence shown here is derived from an EMBL/GenBank/DDBJ whole genome shotgun (WGS) entry which is preliminary data.</text>
</comment>
<organism evidence="1 2">
    <name type="scientific">Paenibacillus silvae</name>
    <dbReference type="NCBI Taxonomy" id="1325358"/>
    <lineage>
        <taxon>Bacteria</taxon>
        <taxon>Bacillati</taxon>
        <taxon>Bacillota</taxon>
        <taxon>Bacilli</taxon>
        <taxon>Bacillales</taxon>
        <taxon>Paenibacillaceae</taxon>
        <taxon>Paenibacillus</taxon>
    </lineage>
</organism>
<protein>
    <recommendedName>
        <fullName evidence="3">Glutathione reductase</fullName>
    </recommendedName>
</protein>
<sequence length="176" mass="20737">MSTLQSVIHVLQHSSDENVMEQFFEHESLIWIDWREDEGDIIQYFNDQLPESDQITCEIIDINKPRGVDIVLSSHDRKLTIPFADDRTDRDSAIRAMQDMIAPRYQIRWFMESLGNDTLAYLLLSTEQWAELEKQFGKEKLEFHFQPITSESVMFSLDMDEVFALIETRQQARTSE</sequence>
<evidence type="ECO:0000313" key="1">
    <source>
        <dbReference type="EMBL" id="GGH58153.1"/>
    </source>
</evidence>